<comment type="caution">
    <text evidence="2">The sequence shown here is derived from an EMBL/GenBank/DDBJ whole genome shotgun (WGS) entry which is preliminary data.</text>
</comment>
<proteinExistence type="predicted"/>
<feature type="compositionally biased region" description="Polar residues" evidence="1">
    <location>
        <begin position="42"/>
        <end position="58"/>
    </location>
</feature>
<name>A0ABR1K144_9AGAR</name>
<feature type="region of interest" description="Disordered" evidence="1">
    <location>
        <begin position="237"/>
        <end position="301"/>
    </location>
</feature>
<reference evidence="2 3" key="1">
    <citation type="submission" date="2024-01" db="EMBL/GenBank/DDBJ databases">
        <title>A draft genome for the cacao thread blight pathogen Marasmiellus scandens.</title>
        <authorList>
            <person name="Baruah I.K."/>
            <person name="Leung J."/>
            <person name="Bukari Y."/>
            <person name="Amoako-Attah I."/>
            <person name="Meinhardt L.W."/>
            <person name="Bailey B.A."/>
            <person name="Cohen S.P."/>
        </authorList>
    </citation>
    <scope>NUCLEOTIDE SEQUENCE [LARGE SCALE GENOMIC DNA]</scope>
    <source>
        <strain evidence="2 3">GH-19</strain>
    </source>
</reference>
<feature type="compositionally biased region" description="Polar residues" evidence="1">
    <location>
        <begin position="267"/>
        <end position="278"/>
    </location>
</feature>
<gene>
    <name evidence="2" type="ORF">VKT23_002152</name>
</gene>
<evidence type="ECO:0000313" key="2">
    <source>
        <dbReference type="EMBL" id="KAK7470730.1"/>
    </source>
</evidence>
<feature type="region of interest" description="Disordered" evidence="1">
    <location>
        <begin position="42"/>
        <end position="169"/>
    </location>
</feature>
<dbReference type="EMBL" id="JBANRG010000002">
    <property type="protein sequence ID" value="KAK7470730.1"/>
    <property type="molecule type" value="Genomic_DNA"/>
</dbReference>
<feature type="compositionally biased region" description="Basic and acidic residues" evidence="1">
    <location>
        <begin position="237"/>
        <end position="249"/>
    </location>
</feature>
<keyword evidence="3" id="KW-1185">Reference proteome</keyword>
<protein>
    <submittedName>
        <fullName evidence="2">Uncharacterized protein</fullName>
    </submittedName>
</protein>
<evidence type="ECO:0000313" key="3">
    <source>
        <dbReference type="Proteomes" id="UP001498398"/>
    </source>
</evidence>
<organism evidence="2 3">
    <name type="scientific">Marasmiellus scandens</name>
    <dbReference type="NCBI Taxonomy" id="2682957"/>
    <lineage>
        <taxon>Eukaryota</taxon>
        <taxon>Fungi</taxon>
        <taxon>Dikarya</taxon>
        <taxon>Basidiomycota</taxon>
        <taxon>Agaricomycotina</taxon>
        <taxon>Agaricomycetes</taxon>
        <taxon>Agaricomycetidae</taxon>
        <taxon>Agaricales</taxon>
        <taxon>Marasmiineae</taxon>
        <taxon>Omphalotaceae</taxon>
        <taxon>Marasmiellus</taxon>
    </lineage>
</organism>
<evidence type="ECO:0000256" key="1">
    <source>
        <dbReference type="SAM" id="MobiDB-lite"/>
    </source>
</evidence>
<sequence length="731" mass="81373">MTSTFEINALPKVDKNQFITSFIQSQKPHAKAYAEEGLSAFANDSPNKENQFGFSSTPLLKARNPKHDVQETAESQPSVKFKTSEGRKQLSSVRTKTFVKKRSTNEGSDNEDQVARLAERRERKRAKRMVVKAAATVEPSVCSETVKNGRSKNQKKEKESGRTTAKVPPALALMHGFSATNVGNKRLTAPPPVIGVFSKGKASNKTLVSNKKASTRNVMQSFSEEIFLNKTFNKTSDPKRFKAETHDDSASENALELSKSKIHVSDNGPQVDSSSTIESLREDPHTDTLPPQISNKDADGSNIWDIERDSFVLPSSAPDLPPSPRLERQSIVLDIRDLPWSTSVPMQAHENNSPFCSDPLSSIPSNAQRCTKSSSSLAPSQSASQCGFAHRRTVDKPVVITSKYFTQKAGEIVCDTDRSLSPPIKDPRKDPPSLICPYDIQQELEEEEPLVTDTFREANICPLDHCLGSDEDQAQAVPMLSERERRDAFRDQEGRTFPGTFLETEDVPNNLTDACQYQEDPVYTTALDGHQDENYTIPASSFLPYAPSSEINYSFEQSWHVLPLWSVEHPPEEPFLASDAEYVPDEDADQWESDMHSIPIEESLPDVILTSDAEYWGLEDASYTNRLDEDYEMDYANDDYAFSDQAASYFQEDLEWLVEPVRPASASELAVSMSEIYIEDCENEGSGPHDFLQGRELLLGLSGSIGGRRPVSSAEADVARSLKGHWLPQRL</sequence>
<accession>A0ABR1K144</accession>
<dbReference type="Proteomes" id="UP001498398">
    <property type="component" value="Unassembled WGS sequence"/>
</dbReference>